<name>A0A067JYW0_JATCU</name>
<keyword evidence="6" id="KW-1185">Reference proteome</keyword>
<feature type="domain" description="Myb-like" evidence="3">
    <location>
        <begin position="411"/>
        <end position="466"/>
    </location>
</feature>
<dbReference type="InterPro" id="IPR017930">
    <property type="entry name" value="Myb_dom"/>
</dbReference>
<organism evidence="5 6">
    <name type="scientific">Jatropha curcas</name>
    <name type="common">Barbados nut</name>
    <dbReference type="NCBI Taxonomy" id="180498"/>
    <lineage>
        <taxon>Eukaryota</taxon>
        <taxon>Viridiplantae</taxon>
        <taxon>Streptophyta</taxon>
        <taxon>Embryophyta</taxon>
        <taxon>Tracheophyta</taxon>
        <taxon>Spermatophyta</taxon>
        <taxon>Magnoliopsida</taxon>
        <taxon>eudicotyledons</taxon>
        <taxon>Gunneridae</taxon>
        <taxon>Pentapetalae</taxon>
        <taxon>rosids</taxon>
        <taxon>fabids</taxon>
        <taxon>Malpighiales</taxon>
        <taxon>Euphorbiaceae</taxon>
        <taxon>Crotonoideae</taxon>
        <taxon>Jatropheae</taxon>
        <taxon>Jatropha</taxon>
    </lineage>
</organism>
<dbReference type="EMBL" id="KK914794">
    <property type="protein sequence ID" value="KDP27998.1"/>
    <property type="molecule type" value="Genomic_DNA"/>
</dbReference>
<accession>A0A067JYW0</accession>
<evidence type="ECO:0000259" key="3">
    <source>
        <dbReference type="PROSITE" id="PS50090"/>
    </source>
</evidence>
<dbReference type="Gene3D" id="1.10.246.220">
    <property type="match status" value="1"/>
</dbReference>
<comment type="subcellular location">
    <subcellularLocation>
        <location evidence="1">Nucleus</location>
    </subcellularLocation>
</comment>
<dbReference type="PANTHER" id="PTHR46993:SF6">
    <property type="entry name" value="MYB TRANSCRIPTION FACTOR"/>
    <property type="match status" value="1"/>
</dbReference>
<keyword evidence="2" id="KW-0539">Nucleus</keyword>
<proteinExistence type="predicted"/>
<dbReference type="SMART" id="SM00717">
    <property type="entry name" value="SANT"/>
    <property type="match status" value="1"/>
</dbReference>
<evidence type="ECO:0000313" key="6">
    <source>
        <dbReference type="Proteomes" id="UP000027138"/>
    </source>
</evidence>
<evidence type="ECO:0000313" key="5">
    <source>
        <dbReference type="EMBL" id="KDP27998.1"/>
    </source>
</evidence>
<evidence type="ECO:0000259" key="4">
    <source>
        <dbReference type="PROSITE" id="PS51294"/>
    </source>
</evidence>
<dbReference type="InterPro" id="IPR001005">
    <property type="entry name" value="SANT/Myb"/>
</dbReference>
<protein>
    <submittedName>
        <fullName evidence="5">Uncharacterized protein</fullName>
    </submittedName>
</protein>
<gene>
    <name evidence="5" type="ORF">JCGZ_19078</name>
</gene>
<feature type="domain" description="HTH myb-type" evidence="4">
    <location>
        <begin position="411"/>
        <end position="469"/>
    </location>
</feature>
<reference evidence="5 6" key="1">
    <citation type="journal article" date="2014" name="PLoS ONE">
        <title>Global Analysis of Gene Expression Profiles in Physic Nut (Jatropha curcas L.) Seedlings Exposed to Salt Stress.</title>
        <authorList>
            <person name="Zhang L."/>
            <person name="Zhang C."/>
            <person name="Wu P."/>
            <person name="Chen Y."/>
            <person name="Li M."/>
            <person name="Jiang H."/>
            <person name="Wu G."/>
        </authorList>
    </citation>
    <scope>NUCLEOTIDE SEQUENCE [LARGE SCALE GENOMIC DNA]</scope>
    <source>
        <strain evidence="6">cv. GZQX0401</strain>
        <tissue evidence="5">Young leaves</tissue>
    </source>
</reference>
<dbReference type="GO" id="GO:0005634">
    <property type="term" value="C:nucleus"/>
    <property type="evidence" value="ECO:0007669"/>
    <property type="project" value="UniProtKB-SubCell"/>
</dbReference>
<dbReference type="AlphaFoldDB" id="A0A067JYW0"/>
<dbReference type="Pfam" id="PF00249">
    <property type="entry name" value="Myb_DNA-binding"/>
    <property type="match status" value="1"/>
</dbReference>
<dbReference type="PROSITE" id="PS50090">
    <property type="entry name" value="MYB_LIKE"/>
    <property type="match status" value="1"/>
</dbReference>
<dbReference type="CDD" id="cd11660">
    <property type="entry name" value="SANT_TRF"/>
    <property type="match status" value="1"/>
</dbReference>
<dbReference type="OrthoDB" id="608866at2759"/>
<dbReference type="SUPFAM" id="SSF46689">
    <property type="entry name" value="Homeodomain-like"/>
    <property type="match status" value="1"/>
</dbReference>
<evidence type="ECO:0000256" key="1">
    <source>
        <dbReference type="ARBA" id="ARBA00004123"/>
    </source>
</evidence>
<dbReference type="PROSITE" id="PS51294">
    <property type="entry name" value="HTH_MYB"/>
    <property type="match status" value="1"/>
</dbReference>
<dbReference type="Proteomes" id="UP000027138">
    <property type="component" value="Unassembled WGS sequence"/>
</dbReference>
<sequence length="469" mass="53244">MPPTKEIDKYIVSWILELLLRQRQVPDALINKMLASSHAPWDNDNECLKKTVLLRSIDSEIRNGSISETILQSLEIIEELDRNKKVKILDSMKHAYCAVALDCTVKYMWGNLHAHCQAKYVAAVNRIWRGRIHKLEMLKMSELVTDELKRCQGEIEAALSDSNVVERLQERNTQKDALILTGIYINEATAIMGPSFLESVARIEKENIREKKGKEVGSEKAAKDKAGEKSIAEKEDLRYDCSIKGANHHSNPDSGDVDGQRISELEIQRKIAVHKHKYVAARRRSKVPARISNSNELDVDIGSISDIILPTPELNQTKANSVIVELSRKDMNQETLIEKQNEDADVANPSTLGPEKDITEHSLTERNGSAPACEKDSVDSVEVRTNHPICLDSPKGKNVSALGKSEAQKFAIRRKMRRWAVEEEDALREGVEKFGIGKWKEILHFKHDIFVKRTEVDLKDKWRNMTKWS</sequence>
<dbReference type="InterPro" id="IPR009057">
    <property type="entry name" value="Homeodomain-like_sf"/>
</dbReference>
<dbReference type="PANTHER" id="PTHR46993">
    <property type="entry name" value="MYB TRANSCRIPTION FACTOR"/>
    <property type="match status" value="1"/>
</dbReference>
<evidence type="ECO:0000256" key="2">
    <source>
        <dbReference type="ARBA" id="ARBA00023242"/>
    </source>
</evidence>